<gene>
    <name evidence="2" type="ORF">RRG08_023040</name>
</gene>
<keyword evidence="3" id="KW-1185">Reference proteome</keyword>
<organism evidence="2 3">
    <name type="scientific">Elysia crispata</name>
    <name type="common">lettuce slug</name>
    <dbReference type="NCBI Taxonomy" id="231223"/>
    <lineage>
        <taxon>Eukaryota</taxon>
        <taxon>Metazoa</taxon>
        <taxon>Spiralia</taxon>
        <taxon>Lophotrochozoa</taxon>
        <taxon>Mollusca</taxon>
        <taxon>Gastropoda</taxon>
        <taxon>Heterobranchia</taxon>
        <taxon>Euthyneura</taxon>
        <taxon>Panpulmonata</taxon>
        <taxon>Sacoglossa</taxon>
        <taxon>Placobranchoidea</taxon>
        <taxon>Plakobranchidae</taxon>
        <taxon>Elysia</taxon>
    </lineage>
</organism>
<comment type="caution">
    <text evidence="2">The sequence shown here is derived from an EMBL/GenBank/DDBJ whole genome shotgun (WGS) entry which is preliminary data.</text>
</comment>
<dbReference type="GO" id="GO:0035091">
    <property type="term" value="F:phosphatidylinositol binding"/>
    <property type="evidence" value="ECO:0007669"/>
    <property type="project" value="InterPro"/>
</dbReference>
<dbReference type="Proteomes" id="UP001283361">
    <property type="component" value="Unassembled WGS sequence"/>
</dbReference>
<dbReference type="InterPro" id="IPR036871">
    <property type="entry name" value="PX_dom_sf"/>
</dbReference>
<reference evidence="2" key="1">
    <citation type="journal article" date="2023" name="G3 (Bethesda)">
        <title>A reference genome for the long-term kleptoplast-retaining sea slug Elysia crispata morphotype clarki.</title>
        <authorList>
            <person name="Eastman K.E."/>
            <person name="Pendleton A.L."/>
            <person name="Shaikh M.A."/>
            <person name="Suttiyut T."/>
            <person name="Ogas R."/>
            <person name="Tomko P."/>
            <person name="Gavelis G."/>
            <person name="Widhalm J.R."/>
            <person name="Wisecaver J.H."/>
        </authorList>
    </citation>
    <scope>NUCLEOTIDE SEQUENCE</scope>
    <source>
        <strain evidence="2">ECLA1</strain>
    </source>
</reference>
<accession>A0AAE1ATX8</accession>
<evidence type="ECO:0000313" key="2">
    <source>
        <dbReference type="EMBL" id="KAK3793944.1"/>
    </source>
</evidence>
<feature type="region of interest" description="Disordered" evidence="1">
    <location>
        <begin position="1"/>
        <end position="21"/>
    </location>
</feature>
<sequence length="82" mass="9323">MEEEDEITKSAVQNSKAENQGPSLPLYQVLVPEAVKRAENVMFTLQVTIVAEEKGLVLLRQYEDLEWLHHNLVTNNDIMGTI</sequence>
<feature type="non-terminal residue" evidence="2">
    <location>
        <position position="1"/>
    </location>
</feature>
<proteinExistence type="predicted"/>
<name>A0AAE1ATX8_9GAST</name>
<dbReference type="EMBL" id="JAWDGP010001162">
    <property type="protein sequence ID" value="KAK3793944.1"/>
    <property type="molecule type" value="Genomic_DNA"/>
</dbReference>
<feature type="compositionally biased region" description="Polar residues" evidence="1">
    <location>
        <begin position="10"/>
        <end position="21"/>
    </location>
</feature>
<dbReference type="Gene3D" id="3.30.1520.10">
    <property type="entry name" value="Phox-like domain"/>
    <property type="match status" value="1"/>
</dbReference>
<protein>
    <submittedName>
        <fullName evidence="2">Uncharacterized protein</fullName>
    </submittedName>
</protein>
<dbReference type="AlphaFoldDB" id="A0AAE1ATX8"/>
<dbReference type="SUPFAM" id="SSF64268">
    <property type="entry name" value="PX domain"/>
    <property type="match status" value="1"/>
</dbReference>
<evidence type="ECO:0000313" key="3">
    <source>
        <dbReference type="Proteomes" id="UP001283361"/>
    </source>
</evidence>
<evidence type="ECO:0000256" key="1">
    <source>
        <dbReference type="SAM" id="MobiDB-lite"/>
    </source>
</evidence>